<accession>A0A2P5BEJ3</accession>
<evidence type="ECO:0000313" key="2">
    <source>
        <dbReference type="Proteomes" id="UP000237105"/>
    </source>
</evidence>
<dbReference type="EMBL" id="JXTB01000298">
    <property type="protein sequence ID" value="PON47212.1"/>
    <property type="molecule type" value="Genomic_DNA"/>
</dbReference>
<organism evidence="1 2">
    <name type="scientific">Parasponia andersonii</name>
    <name type="common">Sponia andersonii</name>
    <dbReference type="NCBI Taxonomy" id="3476"/>
    <lineage>
        <taxon>Eukaryota</taxon>
        <taxon>Viridiplantae</taxon>
        <taxon>Streptophyta</taxon>
        <taxon>Embryophyta</taxon>
        <taxon>Tracheophyta</taxon>
        <taxon>Spermatophyta</taxon>
        <taxon>Magnoliopsida</taxon>
        <taxon>eudicotyledons</taxon>
        <taxon>Gunneridae</taxon>
        <taxon>Pentapetalae</taxon>
        <taxon>rosids</taxon>
        <taxon>fabids</taxon>
        <taxon>Rosales</taxon>
        <taxon>Cannabaceae</taxon>
        <taxon>Parasponia</taxon>
    </lineage>
</organism>
<gene>
    <name evidence="1" type="ORF">PanWU01x14_245930</name>
</gene>
<dbReference type="Proteomes" id="UP000237105">
    <property type="component" value="Unassembled WGS sequence"/>
</dbReference>
<protein>
    <recommendedName>
        <fullName evidence="3">LRR domain containing protein</fullName>
    </recommendedName>
</protein>
<dbReference type="AlphaFoldDB" id="A0A2P5BEJ3"/>
<proteinExistence type="predicted"/>
<feature type="non-terminal residue" evidence="1">
    <location>
        <position position="1"/>
    </location>
</feature>
<sequence>FPSLEKLKLKLQGRSSVQTLWPDPPPPLRELYIKDCPKLKTLSNTCTSLQ</sequence>
<keyword evidence="2" id="KW-1185">Reference proteome</keyword>
<name>A0A2P5BEJ3_PARAD</name>
<evidence type="ECO:0000313" key="1">
    <source>
        <dbReference type="EMBL" id="PON47212.1"/>
    </source>
</evidence>
<evidence type="ECO:0008006" key="3">
    <source>
        <dbReference type="Google" id="ProtNLM"/>
    </source>
</evidence>
<comment type="caution">
    <text evidence="1">The sequence shown here is derived from an EMBL/GenBank/DDBJ whole genome shotgun (WGS) entry which is preliminary data.</text>
</comment>
<reference evidence="2" key="1">
    <citation type="submission" date="2016-06" db="EMBL/GenBank/DDBJ databases">
        <title>Parallel loss of symbiosis genes in relatives of nitrogen-fixing non-legume Parasponia.</title>
        <authorList>
            <person name="Van Velzen R."/>
            <person name="Holmer R."/>
            <person name="Bu F."/>
            <person name="Rutten L."/>
            <person name="Van Zeijl A."/>
            <person name="Liu W."/>
            <person name="Santuari L."/>
            <person name="Cao Q."/>
            <person name="Sharma T."/>
            <person name="Shen D."/>
            <person name="Roswanjaya Y."/>
            <person name="Wardhani T."/>
            <person name="Kalhor M.S."/>
            <person name="Jansen J."/>
            <person name="Van den Hoogen J."/>
            <person name="Gungor B."/>
            <person name="Hartog M."/>
            <person name="Hontelez J."/>
            <person name="Verver J."/>
            <person name="Yang W.-C."/>
            <person name="Schijlen E."/>
            <person name="Repin R."/>
            <person name="Schilthuizen M."/>
            <person name="Schranz E."/>
            <person name="Heidstra R."/>
            <person name="Miyata K."/>
            <person name="Fedorova E."/>
            <person name="Kohlen W."/>
            <person name="Bisseling T."/>
            <person name="Smit S."/>
            <person name="Geurts R."/>
        </authorList>
    </citation>
    <scope>NUCLEOTIDE SEQUENCE [LARGE SCALE GENOMIC DNA]</scope>
    <source>
        <strain evidence="2">cv. WU1-14</strain>
    </source>
</reference>